<feature type="region of interest" description="Disordered" evidence="1">
    <location>
        <begin position="49"/>
        <end position="74"/>
    </location>
</feature>
<name>A0A423V9A2_CYTCH</name>
<evidence type="ECO:0000313" key="2">
    <source>
        <dbReference type="EMBL" id="ROV87409.1"/>
    </source>
</evidence>
<reference evidence="2 3" key="1">
    <citation type="submission" date="2015-09" db="EMBL/GenBank/DDBJ databases">
        <title>Host preference determinants of Valsa canker pathogens revealed by comparative genomics.</title>
        <authorList>
            <person name="Yin Z."/>
            <person name="Huang L."/>
        </authorList>
    </citation>
    <scope>NUCLEOTIDE SEQUENCE [LARGE SCALE GENOMIC DNA]</scope>
    <source>
        <strain evidence="2 3">YSFL</strain>
    </source>
</reference>
<organism evidence="2 3">
    <name type="scientific">Cytospora chrysosperma</name>
    <name type="common">Cytospora canker fungus</name>
    <name type="synonym">Sphaeria chrysosperma</name>
    <dbReference type="NCBI Taxonomy" id="252740"/>
    <lineage>
        <taxon>Eukaryota</taxon>
        <taxon>Fungi</taxon>
        <taxon>Dikarya</taxon>
        <taxon>Ascomycota</taxon>
        <taxon>Pezizomycotina</taxon>
        <taxon>Sordariomycetes</taxon>
        <taxon>Sordariomycetidae</taxon>
        <taxon>Diaporthales</taxon>
        <taxon>Cytosporaceae</taxon>
        <taxon>Cytospora</taxon>
    </lineage>
</organism>
<dbReference type="Proteomes" id="UP000284375">
    <property type="component" value="Unassembled WGS sequence"/>
</dbReference>
<comment type="caution">
    <text evidence="2">The sequence shown here is derived from an EMBL/GenBank/DDBJ whole genome shotgun (WGS) entry which is preliminary data.</text>
</comment>
<evidence type="ECO:0000313" key="3">
    <source>
        <dbReference type="Proteomes" id="UP000284375"/>
    </source>
</evidence>
<dbReference type="EMBL" id="LJZO01000084">
    <property type="protein sequence ID" value="ROV87409.1"/>
    <property type="molecule type" value="Genomic_DNA"/>
</dbReference>
<evidence type="ECO:0000256" key="1">
    <source>
        <dbReference type="SAM" id="MobiDB-lite"/>
    </source>
</evidence>
<protein>
    <submittedName>
        <fullName evidence="2">Uncharacterized protein</fullName>
    </submittedName>
</protein>
<dbReference type="AlphaFoldDB" id="A0A423V9A2"/>
<keyword evidence="3" id="KW-1185">Reference proteome</keyword>
<proteinExistence type="predicted"/>
<accession>A0A423V9A2</accession>
<sequence length="104" mass="11432">MAPDELGLSTPMLWTDDEALSCLIQHDSAEMPRAIMRAWLRMASLARESSNPRPELNPVPPQITSCSRVPASPPSRHGTYASSVFALRALADALVMDTLLYPRI</sequence>
<gene>
    <name evidence="2" type="ORF">VSDG_09672</name>
</gene>